<comment type="caution">
    <text evidence="2">The sequence shown here is derived from an EMBL/GenBank/DDBJ whole genome shotgun (WGS) entry which is preliminary data.</text>
</comment>
<keyword evidence="3" id="KW-1185">Reference proteome</keyword>
<dbReference type="InterPro" id="IPR011041">
    <property type="entry name" value="Quinoprot_gluc/sorb_DH_b-prop"/>
</dbReference>
<dbReference type="PANTHER" id="PTHR35399">
    <property type="entry name" value="SLR8030 PROTEIN"/>
    <property type="match status" value="1"/>
</dbReference>
<organism evidence="2 3">
    <name type="scientific">Cylindrotheca closterium</name>
    <dbReference type="NCBI Taxonomy" id="2856"/>
    <lineage>
        <taxon>Eukaryota</taxon>
        <taxon>Sar</taxon>
        <taxon>Stramenopiles</taxon>
        <taxon>Ochrophyta</taxon>
        <taxon>Bacillariophyta</taxon>
        <taxon>Bacillariophyceae</taxon>
        <taxon>Bacillariophycidae</taxon>
        <taxon>Bacillariales</taxon>
        <taxon>Bacillariaceae</taxon>
        <taxon>Cylindrotheca</taxon>
    </lineage>
</organism>
<dbReference type="InterPro" id="IPR008557">
    <property type="entry name" value="PhoX"/>
</dbReference>
<dbReference type="Proteomes" id="UP001295423">
    <property type="component" value="Unassembled WGS sequence"/>
</dbReference>
<dbReference type="SUPFAM" id="SSF50952">
    <property type="entry name" value="Soluble quinoprotein glucose dehydrogenase"/>
    <property type="match status" value="1"/>
</dbReference>
<dbReference type="AlphaFoldDB" id="A0AAD2FNF7"/>
<evidence type="ECO:0000313" key="3">
    <source>
        <dbReference type="Proteomes" id="UP001295423"/>
    </source>
</evidence>
<gene>
    <name evidence="2" type="ORF">CYCCA115_LOCUS11086</name>
</gene>
<keyword evidence="1" id="KW-0732">Signal</keyword>
<proteinExistence type="predicted"/>
<dbReference type="Pfam" id="PF05787">
    <property type="entry name" value="PhoX"/>
    <property type="match status" value="1"/>
</dbReference>
<reference evidence="2" key="1">
    <citation type="submission" date="2023-08" db="EMBL/GenBank/DDBJ databases">
        <authorList>
            <person name="Audoor S."/>
            <person name="Bilcke G."/>
        </authorList>
    </citation>
    <scope>NUCLEOTIDE SEQUENCE</scope>
</reference>
<feature type="signal peptide" evidence="1">
    <location>
        <begin position="1"/>
        <end position="23"/>
    </location>
</feature>
<name>A0AAD2FNF7_9STRA</name>
<protein>
    <submittedName>
        <fullName evidence="2">Uncharacterized protein</fullName>
    </submittedName>
</protein>
<evidence type="ECO:0000256" key="1">
    <source>
        <dbReference type="SAM" id="SignalP"/>
    </source>
</evidence>
<accession>A0AAD2FNF7</accession>
<dbReference type="SUPFAM" id="SSF63825">
    <property type="entry name" value="YWTD domain"/>
    <property type="match status" value="1"/>
</dbReference>
<dbReference type="EMBL" id="CAKOGP040001725">
    <property type="protein sequence ID" value="CAJ1947317.1"/>
    <property type="molecule type" value="Genomic_DNA"/>
</dbReference>
<evidence type="ECO:0000313" key="2">
    <source>
        <dbReference type="EMBL" id="CAJ1947317.1"/>
    </source>
</evidence>
<sequence length="525" mass="58954">MRKSTSHYLSIFALISWQGGVSSSLVEEVAISANLDTESGNQQKQDNRKLKEKTIKGTRKLTEDYLRLQPEGTWSAWTNERRVPKKKESILYNRADGGVPRPLDILIDVQSPTSSPSSSPTQTISYVPGKLNFSQNGLLLSEGLQSRIIAKSAEKVQLVDGSSSSYGFHRSPDGAAVFADPDTGGWIYVSNSEAAYGDGGVGAISFNADGEVVGFKILQVGTSWNCSGGKTPWNTWVSCEEYWDGRIWQVDPKGLRPPEVTSISTDNLGYFESFAYDIRDFDTPRFFVTEDSEFGALRRYTPSDPNWDDPWSILHGEGTMDYLVLEPSGGNRWDRAGTFSWTTNFRIGQNSAIRFYQHTEGLDVYDNELFIVSKAQRSLFILDLDNNTYERHSTDSGLFDGQPDQMQRLIKNGPSNVESSNTFKANEAEEEPLLYFCEEVGTANGIHARDANGWFYTILESSQYGRETSGLAFSPDGKHMYFSYQSAGIIFDIWRDDGLRFYGKSLDVHYHEKPDVPDQERDMWA</sequence>
<dbReference type="PANTHER" id="PTHR35399:SF2">
    <property type="entry name" value="DUF839 DOMAIN-CONTAINING PROTEIN"/>
    <property type="match status" value="1"/>
</dbReference>
<feature type="chain" id="PRO_5042192468" evidence="1">
    <location>
        <begin position="24"/>
        <end position="525"/>
    </location>
</feature>